<evidence type="ECO:0000313" key="7">
    <source>
        <dbReference type="Proteomes" id="UP001321749"/>
    </source>
</evidence>
<evidence type="ECO:0000256" key="3">
    <source>
        <dbReference type="SAM" id="Phobius"/>
    </source>
</evidence>
<protein>
    <submittedName>
        <fullName evidence="6">Extracellular matrix protein</fullName>
    </submittedName>
</protein>
<name>A0AAV9HGJ4_9PEZI</name>
<keyword evidence="3" id="KW-1133">Transmembrane helix</keyword>
<dbReference type="InterPro" id="IPR018466">
    <property type="entry name" value="Kre9/Knh1-like_N"/>
</dbReference>
<comment type="caution">
    <text evidence="6">The sequence shown here is derived from an EMBL/GenBank/DDBJ whole genome shotgun (WGS) entry which is preliminary data.</text>
</comment>
<gene>
    <name evidence="6" type="ORF">QBC42DRAFT_5937</name>
</gene>
<reference evidence="6" key="1">
    <citation type="journal article" date="2023" name="Mol. Phylogenet. Evol.">
        <title>Genome-scale phylogeny and comparative genomics of the fungal order Sordariales.</title>
        <authorList>
            <person name="Hensen N."/>
            <person name="Bonometti L."/>
            <person name="Westerberg I."/>
            <person name="Brannstrom I.O."/>
            <person name="Guillou S."/>
            <person name="Cros-Aarteil S."/>
            <person name="Calhoun S."/>
            <person name="Haridas S."/>
            <person name="Kuo A."/>
            <person name="Mondo S."/>
            <person name="Pangilinan J."/>
            <person name="Riley R."/>
            <person name="LaButti K."/>
            <person name="Andreopoulos B."/>
            <person name="Lipzen A."/>
            <person name="Chen C."/>
            <person name="Yan M."/>
            <person name="Daum C."/>
            <person name="Ng V."/>
            <person name="Clum A."/>
            <person name="Steindorff A."/>
            <person name="Ohm R.A."/>
            <person name="Martin F."/>
            <person name="Silar P."/>
            <person name="Natvig D.O."/>
            <person name="Lalanne C."/>
            <person name="Gautier V."/>
            <person name="Ament-Velasquez S.L."/>
            <person name="Kruys A."/>
            <person name="Hutchinson M.I."/>
            <person name="Powell A.J."/>
            <person name="Barry K."/>
            <person name="Miller A.N."/>
            <person name="Grigoriev I.V."/>
            <person name="Debuchy R."/>
            <person name="Gladieux P."/>
            <person name="Hiltunen Thoren M."/>
            <person name="Johannesson H."/>
        </authorList>
    </citation>
    <scope>NUCLEOTIDE SEQUENCE</scope>
    <source>
        <strain evidence="6">PSN324</strain>
    </source>
</reference>
<feature type="domain" description="Yeast cell wall synthesis Kre9/Knh1-like N-terminal" evidence="5">
    <location>
        <begin position="28"/>
        <end position="106"/>
    </location>
</feature>
<feature type="chain" id="PRO_5043384433" evidence="4">
    <location>
        <begin position="18"/>
        <end position="216"/>
    </location>
</feature>
<dbReference type="InterPro" id="IPR052982">
    <property type="entry name" value="SRP1/TIP1-like"/>
</dbReference>
<evidence type="ECO:0000313" key="6">
    <source>
        <dbReference type="EMBL" id="KAK4459612.1"/>
    </source>
</evidence>
<feature type="region of interest" description="Disordered" evidence="2">
    <location>
        <begin position="117"/>
        <end position="196"/>
    </location>
</feature>
<organism evidence="6 7">
    <name type="scientific">Cladorrhinum samala</name>
    <dbReference type="NCBI Taxonomy" id="585594"/>
    <lineage>
        <taxon>Eukaryota</taxon>
        <taxon>Fungi</taxon>
        <taxon>Dikarya</taxon>
        <taxon>Ascomycota</taxon>
        <taxon>Pezizomycotina</taxon>
        <taxon>Sordariomycetes</taxon>
        <taxon>Sordariomycetidae</taxon>
        <taxon>Sordariales</taxon>
        <taxon>Podosporaceae</taxon>
        <taxon>Cladorrhinum</taxon>
    </lineage>
</organism>
<sequence>MKFSVATIAAFAAVALARPKFTNNSYQGISEGEPFTLTWDSAKGAVTIELFTGTDPNNLKPVRVLTTTTGASGSFTFTPSNLPTGPYAFRISDESGDKPNFSESFEYSGTAVSASITSSASASRTSTSSAASSTQTETETETETESQTSTSTASGSTTSSATHSTTTTFTSSTSSTSSTRTPSPTAPPPTNTNNGQRFGSSLALVLGTAIALIFFN</sequence>
<keyword evidence="1 4" id="KW-0732">Signal</keyword>
<dbReference type="PANTHER" id="PTHR40633">
    <property type="entry name" value="MATRIX PROTEIN, PUTATIVE (AFU_ORTHOLOGUE AFUA_8G05410)-RELATED"/>
    <property type="match status" value="1"/>
</dbReference>
<dbReference type="Pfam" id="PF10342">
    <property type="entry name" value="Kre9_KNH"/>
    <property type="match status" value="1"/>
</dbReference>
<evidence type="ECO:0000259" key="5">
    <source>
        <dbReference type="Pfam" id="PF10342"/>
    </source>
</evidence>
<feature type="transmembrane region" description="Helical" evidence="3">
    <location>
        <begin position="198"/>
        <end position="215"/>
    </location>
</feature>
<feature type="compositionally biased region" description="Low complexity" evidence="2">
    <location>
        <begin position="117"/>
        <end position="137"/>
    </location>
</feature>
<evidence type="ECO:0000256" key="1">
    <source>
        <dbReference type="ARBA" id="ARBA00022729"/>
    </source>
</evidence>
<feature type="signal peptide" evidence="4">
    <location>
        <begin position="1"/>
        <end position="17"/>
    </location>
</feature>
<evidence type="ECO:0000256" key="2">
    <source>
        <dbReference type="SAM" id="MobiDB-lite"/>
    </source>
</evidence>
<evidence type="ECO:0000256" key="4">
    <source>
        <dbReference type="SAM" id="SignalP"/>
    </source>
</evidence>
<keyword evidence="3" id="KW-0812">Transmembrane</keyword>
<reference evidence="6" key="2">
    <citation type="submission" date="2023-06" db="EMBL/GenBank/DDBJ databases">
        <authorList>
            <consortium name="Lawrence Berkeley National Laboratory"/>
            <person name="Mondo S.J."/>
            <person name="Hensen N."/>
            <person name="Bonometti L."/>
            <person name="Westerberg I."/>
            <person name="Brannstrom I.O."/>
            <person name="Guillou S."/>
            <person name="Cros-Aarteil S."/>
            <person name="Calhoun S."/>
            <person name="Haridas S."/>
            <person name="Kuo A."/>
            <person name="Pangilinan J."/>
            <person name="Riley R."/>
            <person name="Labutti K."/>
            <person name="Andreopoulos B."/>
            <person name="Lipzen A."/>
            <person name="Chen C."/>
            <person name="Yanf M."/>
            <person name="Daum C."/>
            <person name="Ng V."/>
            <person name="Clum A."/>
            <person name="Steindorff A."/>
            <person name="Ohm R."/>
            <person name="Martin F."/>
            <person name="Silar P."/>
            <person name="Natvig D."/>
            <person name="Lalanne C."/>
            <person name="Gautier V."/>
            <person name="Ament-Velasquez S.L."/>
            <person name="Kruys A."/>
            <person name="Hutchinson M.I."/>
            <person name="Powell A.J."/>
            <person name="Barry K."/>
            <person name="Miller A.N."/>
            <person name="Grigoriev I.V."/>
            <person name="Debuchy R."/>
            <person name="Gladieux P."/>
            <person name="Thoren M.H."/>
            <person name="Johannesson H."/>
        </authorList>
    </citation>
    <scope>NUCLEOTIDE SEQUENCE</scope>
    <source>
        <strain evidence="6">PSN324</strain>
    </source>
</reference>
<dbReference type="AlphaFoldDB" id="A0AAV9HGJ4"/>
<proteinExistence type="predicted"/>
<dbReference type="SUPFAM" id="SSF117074">
    <property type="entry name" value="Hypothetical protein PA1324"/>
    <property type="match status" value="1"/>
</dbReference>
<keyword evidence="3" id="KW-0472">Membrane</keyword>
<dbReference type="PANTHER" id="PTHR40633:SF1">
    <property type="entry name" value="GPI ANCHORED SERINE-THREONINE RICH PROTEIN (AFU_ORTHOLOGUE AFUA_1G03630)"/>
    <property type="match status" value="1"/>
</dbReference>
<dbReference type="EMBL" id="MU865032">
    <property type="protein sequence ID" value="KAK4459612.1"/>
    <property type="molecule type" value="Genomic_DNA"/>
</dbReference>
<accession>A0AAV9HGJ4</accession>
<keyword evidence="7" id="KW-1185">Reference proteome</keyword>
<feature type="compositionally biased region" description="Low complexity" evidence="2">
    <location>
        <begin position="145"/>
        <end position="183"/>
    </location>
</feature>
<dbReference type="Proteomes" id="UP001321749">
    <property type="component" value="Unassembled WGS sequence"/>
</dbReference>